<dbReference type="CDD" id="cd14845">
    <property type="entry name" value="L-Ala-D-Glu_peptidase_like"/>
    <property type="match status" value="1"/>
</dbReference>
<evidence type="ECO:0000313" key="2">
    <source>
        <dbReference type="EMBL" id="CAB3854426.1"/>
    </source>
</evidence>
<evidence type="ECO:0000259" key="1">
    <source>
        <dbReference type="Pfam" id="PF13539"/>
    </source>
</evidence>
<accession>A0A6S7DWD8</accession>
<reference evidence="2 3" key="1">
    <citation type="submission" date="2020-04" db="EMBL/GenBank/DDBJ databases">
        <authorList>
            <person name="De Canck E."/>
        </authorList>
    </citation>
    <scope>NUCLEOTIDE SEQUENCE [LARGE SCALE GENOMIC DNA]</scope>
    <source>
        <strain evidence="2 3">LMG 26858</strain>
    </source>
</reference>
<protein>
    <recommendedName>
        <fullName evidence="1">Peptidase M15C domain-containing protein</fullName>
    </recommendedName>
</protein>
<gene>
    <name evidence="2" type="ORF">LMG26858_01886</name>
</gene>
<dbReference type="AlphaFoldDB" id="A0A6S7DWD8"/>
<organism evidence="2 3">
    <name type="scientific">Achromobacter anxifer</name>
    <dbReference type="NCBI Taxonomy" id="1287737"/>
    <lineage>
        <taxon>Bacteria</taxon>
        <taxon>Pseudomonadati</taxon>
        <taxon>Pseudomonadota</taxon>
        <taxon>Betaproteobacteria</taxon>
        <taxon>Burkholderiales</taxon>
        <taxon>Alcaligenaceae</taxon>
        <taxon>Achromobacter</taxon>
    </lineage>
</organism>
<dbReference type="EMBL" id="CADILG010000010">
    <property type="protein sequence ID" value="CAB3854426.1"/>
    <property type="molecule type" value="Genomic_DNA"/>
</dbReference>
<dbReference type="Pfam" id="PF13539">
    <property type="entry name" value="Peptidase_M15_4"/>
    <property type="match status" value="1"/>
</dbReference>
<keyword evidence="3" id="KW-1185">Reference proteome</keyword>
<dbReference type="SUPFAM" id="SSF55166">
    <property type="entry name" value="Hedgehog/DD-peptidase"/>
    <property type="match status" value="1"/>
</dbReference>
<name>A0A6S7DWD8_9BURK</name>
<dbReference type="InterPro" id="IPR009045">
    <property type="entry name" value="Zn_M74/Hedgehog-like"/>
</dbReference>
<feature type="domain" description="Peptidase M15C" evidence="1">
    <location>
        <begin position="72"/>
        <end position="138"/>
    </location>
</feature>
<proteinExistence type="predicted"/>
<dbReference type="GO" id="GO:0008233">
    <property type="term" value="F:peptidase activity"/>
    <property type="evidence" value="ECO:0007669"/>
    <property type="project" value="InterPro"/>
</dbReference>
<sequence>MHRSSYPEISTVGTFQLSQRSLGRLAGVHPDLVAVVRRAISRTPVDFTVVEGVRSLAQQRENVARGVSQTMTSYHLPQADDLGHAVDLAPLIGGTIPWNDWQAFADLAGVVKASAAELGVPVEWGGDWKMRDGPHFQIPRDWKGRA</sequence>
<dbReference type="Gene3D" id="3.30.1380.10">
    <property type="match status" value="1"/>
</dbReference>
<dbReference type="Proteomes" id="UP000494117">
    <property type="component" value="Unassembled WGS sequence"/>
</dbReference>
<dbReference type="InterPro" id="IPR039561">
    <property type="entry name" value="Peptidase_M15C"/>
</dbReference>
<evidence type="ECO:0000313" key="3">
    <source>
        <dbReference type="Proteomes" id="UP000494117"/>
    </source>
</evidence>